<dbReference type="SMART" id="SM00267">
    <property type="entry name" value="GGDEF"/>
    <property type="match status" value="1"/>
</dbReference>
<dbReference type="RefSeq" id="WP_077344626.1">
    <property type="nucleotide sequence ID" value="NZ_CAUCIF010000008.1"/>
</dbReference>
<dbReference type="NCBIfam" id="TIGR00254">
    <property type="entry name" value="GGDEF"/>
    <property type="match status" value="1"/>
</dbReference>
<dbReference type="OrthoDB" id="9813903at2"/>
<dbReference type="AlphaFoldDB" id="A0A1V3TNK2"/>
<dbReference type="CDD" id="cd01949">
    <property type="entry name" value="GGDEF"/>
    <property type="match status" value="1"/>
</dbReference>
<dbReference type="EMBL" id="CP020121">
    <property type="protein sequence ID" value="AQZ99510.1"/>
    <property type="molecule type" value="Genomic_DNA"/>
</dbReference>
<dbReference type="Pfam" id="PF00990">
    <property type="entry name" value="GGDEF"/>
    <property type="match status" value="1"/>
</dbReference>
<proteinExistence type="predicted"/>
<dbReference type="InterPro" id="IPR050469">
    <property type="entry name" value="Diguanylate_Cyclase"/>
</dbReference>
<comment type="catalytic activity">
    <reaction evidence="2">
        <text>2 GTP = 3',3'-c-di-GMP + 2 diphosphate</text>
        <dbReference type="Rhea" id="RHEA:24898"/>
        <dbReference type="ChEBI" id="CHEBI:33019"/>
        <dbReference type="ChEBI" id="CHEBI:37565"/>
        <dbReference type="ChEBI" id="CHEBI:58805"/>
        <dbReference type="EC" id="2.7.7.65"/>
    </reaction>
</comment>
<dbReference type="SUPFAM" id="SSF55073">
    <property type="entry name" value="Nucleotide cyclase"/>
    <property type="match status" value="1"/>
</dbReference>
<accession>A0A1V3TNK2</accession>
<evidence type="ECO:0000256" key="2">
    <source>
        <dbReference type="ARBA" id="ARBA00034247"/>
    </source>
</evidence>
<accession>A0A1V0BHV7</accession>
<evidence type="ECO:0000313" key="5">
    <source>
        <dbReference type="Proteomes" id="UP000242792"/>
    </source>
</evidence>
<evidence type="ECO:0000313" key="4">
    <source>
        <dbReference type="EMBL" id="AQZ99510.1"/>
    </source>
</evidence>
<reference evidence="4 5" key="1">
    <citation type="submission" date="2017-03" db="EMBL/GenBank/DDBJ databases">
        <title>Rapid Whole Genome Sequencing of Comamonas kerstersii Causing Continuous ambulatory Peritoneal Dialysis-Associated Peritonitis.</title>
        <authorList>
            <person name="Zheng B."/>
        </authorList>
    </citation>
    <scope>NUCLEOTIDE SEQUENCE [LARGE SCALE GENOMIC DNA]</scope>
    <source>
        <strain evidence="4 5">8943</strain>
    </source>
</reference>
<feature type="domain" description="GGDEF" evidence="3">
    <location>
        <begin position="73"/>
        <end position="208"/>
    </location>
</feature>
<sequence>MQKLRLDGAFTLLGERETAALPAAQTDLVAHLQAIIDGLCDLSLRDPLTGTANRRHFDSILDRELDRVARSGDIALLLMVDIDHFKRVNDQHGHNVGDLVLQQVAQALAQCIRPMDTLARYGGEEFAIVLPACQTAYGQNVAERIRRAVDNLRIRIAPGRDIQVTVSIGGAYALQWIRSTRQLWIERADQQLYLAKDRGRNRIEIEQQPDSTVTAEEKNLLLIPALTTESSSEDWHEVLTAPVDQTDGVY</sequence>
<dbReference type="KEGG" id="cke:B5M06_15890"/>
<evidence type="ECO:0000256" key="1">
    <source>
        <dbReference type="ARBA" id="ARBA00012528"/>
    </source>
</evidence>
<dbReference type="FunFam" id="3.30.70.270:FF:000001">
    <property type="entry name" value="Diguanylate cyclase domain protein"/>
    <property type="match status" value="1"/>
</dbReference>
<dbReference type="InterPro" id="IPR043128">
    <property type="entry name" value="Rev_trsase/Diguanyl_cyclase"/>
</dbReference>
<dbReference type="GeneID" id="83040785"/>
<dbReference type="GO" id="GO:0052621">
    <property type="term" value="F:diguanylate cyclase activity"/>
    <property type="evidence" value="ECO:0007669"/>
    <property type="project" value="UniProtKB-EC"/>
</dbReference>
<dbReference type="PANTHER" id="PTHR45138:SF9">
    <property type="entry name" value="DIGUANYLATE CYCLASE DGCM-RELATED"/>
    <property type="match status" value="1"/>
</dbReference>
<evidence type="ECO:0000259" key="3">
    <source>
        <dbReference type="PROSITE" id="PS50887"/>
    </source>
</evidence>
<name>A0A1V3TNK2_9BURK</name>
<protein>
    <recommendedName>
        <fullName evidence="1">diguanylate cyclase</fullName>
        <ecNumber evidence="1">2.7.7.65</ecNumber>
    </recommendedName>
</protein>
<dbReference type="PANTHER" id="PTHR45138">
    <property type="entry name" value="REGULATORY COMPONENTS OF SENSORY TRANSDUCTION SYSTEM"/>
    <property type="match status" value="1"/>
</dbReference>
<dbReference type="EC" id="2.7.7.65" evidence="1"/>
<dbReference type="InterPro" id="IPR000160">
    <property type="entry name" value="GGDEF_dom"/>
</dbReference>
<dbReference type="PROSITE" id="PS50887">
    <property type="entry name" value="GGDEF"/>
    <property type="match status" value="1"/>
</dbReference>
<gene>
    <name evidence="4" type="ORF">B5M06_15890</name>
</gene>
<dbReference type="InterPro" id="IPR029787">
    <property type="entry name" value="Nucleotide_cyclase"/>
</dbReference>
<organism evidence="4 5">
    <name type="scientific">Comamonas kerstersii</name>
    <dbReference type="NCBI Taxonomy" id="225992"/>
    <lineage>
        <taxon>Bacteria</taxon>
        <taxon>Pseudomonadati</taxon>
        <taxon>Pseudomonadota</taxon>
        <taxon>Betaproteobacteria</taxon>
        <taxon>Burkholderiales</taxon>
        <taxon>Comamonadaceae</taxon>
        <taxon>Comamonas</taxon>
    </lineage>
</organism>
<dbReference type="Gene3D" id="3.30.70.270">
    <property type="match status" value="1"/>
</dbReference>
<dbReference type="Proteomes" id="UP000242792">
    <property type="component" value="Chromosome"/>
</dbReference>